<dbReference type="EMBL" id="JACKTY010000040">
    <property type="protein sequence ID" value="MCV7229219.1"/>
    <property type="molecule type" value="Genomic_DNA"/>
</dbReference>
<dbReference type="Gene3D" id="1.20.1290.10">
    <property type="entry name" value="AhpD-like"/>
    <property type="match status" value="1"/>
</dbReference>
<sequence length="202" mass="22458">MAHIEPLTTKQWPPEMRDALAAMVPPQPRHPRLHREGRPKGANILGTLAHHPALARAFLTFNGHLLLATTLTERQRELLVMRVAAVSKSSYEWAQHLFLARDVGLSDDEIAWIGWGADGPLWDALDAALLRAVDELVGDGAIAPPTLEVLRENLDTQQILDVIYTVGCYQNLAWMLRSFDIDLDDDIRELLAARGGSTRTDS</sequence>
<proteinExistence type="predicted"/>
<organism evidence="2 3">
    <name type="scientific">Mycolicibacterium komossense</name>
    <dbReference type="NCBI Taxonomy" id="1779"/>
    <lineage>
        <taxon>Bacteria</taxon>
        <taxon>Bacillati</taxon>
        <taxon>Actinomycetota</taxon>
        <taxon>Actinomycetes</taxon>
        <taxon>Mycobacteriales</taxon>
        <taxon>Mycobacteriaceae</taxon>
        <taxon>Mycolicibacterium</taxon>
    </lineage>
</organism>
<protein>
    <submittedName>
        <fullName evidence="2">Carboxymuconolactone decarboxylase family protein</fullName>
    </submittedName>
</protein>
<accession>A0ABT3CIE4</accession>
<reference evidence="2 3" key="1">
    <citation type="journal article" date="2022" name="BMC Genomics">
        <title>Comparative genome analysis of mycobacteria focusing on tRNA and non-coding RNA.</title>
        <authorList>
            <person name="Behra P.R.K."/>
            <person name="Pettersson B.M.F."/>
            <person name="Ramesh M."/>
            <person name="Das S."/>
            <person name="Dasgupta S."/>
            <person name="Kirsebom L.A."/>
        </authorList>
    </citation>
    <scope>NUCLEOTIDE SEQUENCE [LARGE SCALE GENOMIC DNA]</scope>
    <source>
        <strain evidence="2 3">DSM 44078</strain>
    </source>
</reference>
<dbReference type="InterPro" id="IPR003779">
    <property type="entry name" value="CMD-like"/>
</dbReference>
<evidence type="ECO:0000313" key="3">
    <source>
        <dbReference type="Proteomes" id="UP001526201"/>
    </source>
</evidence>
<keyword evidence="3" id="KW-1185">Reference proteome</keyword>
<evidence type="ECO:0000313" key="2">
    <source>
        <dbReference type="EMBL" id="MCV7229219.1"/>
    </source>
</evidence>
<dbReference type="Proteomes" id="UP001526201">
    <property type="component" value="Unassembled WGS sequence"/>
</dbReference>
<dbReference type="PANTHER" id="PTHR34846:SF5">
    <property type="entry name" value="CARBOXYMUCONOLACTONE DECARBOXYLASE-LIKE DOMAIN-CONTAINING PROTEIN"/>
    <property type="match status" value="1"/>
</dbReference>
<dbReference type="Pfam" id="PF02627">
    <property type="entry name" value="CMD"/>
    <property type="match status" value="1"/>
</dbReference>
<dbReference type="SUPFAM" id="SSF69118">
    <property type="entry name" value="AhpD-like"/>
    <property type="match status" value="1"/>
</dbReference>
<dbReference type="InterPro" id="IPR029032">
    <property type="entry name" value="AhpD-like"/>
</dbReference>
<dbReference type="PANTHER" id="PTHR34846">
    <property type="entry name" value="4-CARBOXYMUCONOLACTONE DECARBOXYLASE FAMILY PROTEIN (AFU_ORTHOLOGUE AFUA_6G11590)"/>
    <property type="match status" value="1"/>
</dbReference>
<comment type="caution">
    <text evidence="2">The sequence shown here is derived from an EMBL/GenBank/DDBJ whole genome shotgun (WGS) entry which is preliminary data.</text>
</comment>
<gene>
    <name evidence="2" type="ORF">H7J73_24715</name>
</gene>
<dbReference type="RefSeq" id="WP_264070428.1">
    <property type="nucleotide sequence ID" value="NZ_JACKTY010000040.1"/>
</dbReference>
<evidence type="ECO:0000259" key="1">
    <source>
        <dbReference type="Pfam" id="PF02627"/>
    </source>
</evidence>
<feature type="domain" description="Carboxymuconolactone decarboxylase-like" evidence="1">
    <location>
        <begin position="52"/>
        <end position="130"/>
    </location>
</feature>
<name>A0ABT3CIE4_9MYCO</name>